<dbReference type="PANTHER" id="PTHR42760">
    <property type="entry name" value="SHORT-CHAIN DEHYDROGENASES/REDUCTASES FAMILY MEMBER"/>
    <property type="match status" value="1"/>
</dbReference>
<dbReference type="STRING" id="1123282.SAMN02745823_02748"/>
<name>A0A1M5YRH9_9FIRM</name>
<evidence type="ECO:0000313" key="5">
    <source>
        <dbReference type="Proteomes" id="UP000183995"/>
    </source>
</evidence>
<dbReference type="InterPro" id="IPR002347">
    <property type="entry name" value="SDR_fam"/>
</dbReference>
<dbReference type="RefSeq" id="WP_073080041.1">
    <property type="nucleotide sequence ID" value="NZ_FQXV01000010.1"/>
</dbReference>
<dbReference type="SUPFAM" id="SSF51735">
    <property type="entry name" value="NAD(P)-binding Rossmann-fold domains"/>
    <property type="match status" value="1"/>
</dbReference>
<dbReference type="PANTHER" id="PTHR42760:SF5">
    <property type="entry name" value="2-DEHYDRO-3-DEOXY-D-GLUCONATE 5-DEHYDROGENASE"/>
    <property type="match status" value="1"/>
</dbReference>
<organism evidence="4 5">
    <name type="scientific">Sporobacter termitidis DSM 10068</name>
    <dbReference type="NCBI Taxonomy" id="1123282"/>
    <lineage>
        <taxon>Bacteria</taxon>
        <taxon>Bacillati</taxon>
        <taxon>Bacillota</taxon>
        <taxon>Clostridia</taxon>
        <taxon>Eubacteriales</taxon>
        <taxon>Oscillospiraceae</taxon>
        <taxon>Sporobacter</taxon>
    </lineage>
</organism>
<dbReference type="OrthoDB" id="9803333at2"/>
<dbReference type="PROSITE" id="PS00061">
    <property type="entry name" value="ADH_SHORT"/>
    <property type="match status" value="1"/>
</dbReference>
<dbReference type="Pfam" id="PF00106">
    <property type="entry name" value="adh_short"/>
    <property type="match status" value="1"/>
</dbReference>
<dbReference type="PRINTS" id="PR00081">
    <property type="entry name" value="GDHRDH"/>
</dbReference>
<evidence type="ECO:0000256" key="2">
    <source>
        <dbReference type="ARBA" id="ARBA00023002"/>
    </source>
</evidence>
<dbReference type="Gene3D" id="3.40.50.720">
    <property type="entry name" value="NAD(P)-binding Rossmann-like Domain"/>
    <property type="match status" value="1"/>
</dbReference>
<dbReference type="GO" id="GO:0016616">
    <property type="term" value="F:oxidoreductase activity, acting on the CH-OH group of donors, NAD or NADP as acceptor"/>
    <property type="evidence" value="ECO:0007669"/>
    <property type="project" value="TreeGrafter"/>
</dbReference>
<evidence type="ECO:0000256" key="3">
    <source>
        <dbReference type="RuleBase" id="RU000363"/>
    </source>
</evidence>
<dbReference type="GO" id="GO:0008206">
    <property type="term" value="P:bile acid metabolic process"/>
    <property type="evidence" value="ECO:0007669"/>
    <property type="project" value="UniProtKB-ARBA"/>
</dbReference>
<gene>
    <name evidence="4" type="ORF">SAMN02745823_02748</name>
</gene>
<keyword evidence="5" id="KW-1185">Reference proteome</keyword>
<dbReference type="FunFam" id="3.40.50.720:FF:000084">
    <property type="entry name" value="Short-chain dehydrogenase reductase"/>
    <property type="match status" value="1"/>
</dbReference>
<sequence length="260" mass="28412">MSNMESFSLESFSLRDKVAIVTGANQGLGMAFAAALAKAGADLFVPHLTDDVSEVKELVEREGRRVFFSQGDLTDAAYLDKIMPECLRVFGKADILVNNAGAHAFAEFESFRDEDWKKVIDVSLNACYYLGHRAALQMIKQGGGKIINIGSTLSFTADRMCPPYVAAKHAITGLTRSFANELGQYNIQTNGIAPGFFATEVNAELRKDPAFYDRITKRIPAGRWGNPCDLMGLVVFFASHASDYINGWMLGVDGGFLTTL</sequence>
<keyword evidence="2" id="KW-0560">Oxidoreductase</keyword>
<evidence type="ECO:0000313" key="4">
    <source>
        <dbReference type="EMBL" id="SHI14470.1"/>
    </source>
</evidence>
<dbReference type="AlphaFoldDB" id="A0A1M5YRH9"/>
<dbReference type="InterPro" id="IPR020904">
    <property type="entry name" value="Sc_DH/Rdtase_CS"/>
</dbReference>
<dbReference type="InterPro" id="IPR036291">
    <property type="entry name" value="NAD(P)-bd_dom_sf"/>
</dbReference>
<dbReference type="Proteomes" id="UP000183995">
    <property type="component" value="Unassembled WGS sequence"/>
</dbReference>
<comment type="similarity">
    <text evidence="1 3">Belongs to the short-chain dehydrogenases/reductases (SDR) family.</text>
</comment>
<accession>A0A1M5YRH9</accession>
<dbReference type="PRINTS" id="PR00080">
    <property type="entry name" value="SDRFAMILY"/>
</dbReference>
<evidence type="ECO:0000256" key="1">
    <source>
        <dbReference type="ARBA" id="ARBA00006484"/>
    </source>
</evidence>
<protein>
    <submittedName>
        <fullName evidence="4">2-deoxy-D-gluconate 3-dehydrogenase</fullName>
    </submittedName>
</protein>
<proteinExistence type="inferred from homology"/>
<reference evidence="4 5" key="1">
    <citation type="submission" date="2016-11" db="EMBL/GenBank/DDBJ databases">
        <authorList>
            <person name="Jaros S."/>
            <person name="Januszkiewicz K."/>
            <person name="Wedrychowicz H."/>
        </authorList>
    </citation>
    <scope>NUCLEOTIDE SEQUENCE [LARGE SCALE GENOMIC DNA]</scope>
    <source>
        <strain evidence="4 5">DSM 10068</strain>
    </source>
</reference>
<dbReference type="EMBL" id="FQXV01000010">
    <property type="protein sequence ID" value="SHI14470.1"/>
    <property type="molecule type" value="Genomic_DNA"/>
</dbReference>